<dbReference type="InterPro" id="IPR011990">
    <property type="entry name" value="TPR-like_helical_dom_sf"/>
</dbReference>
<reference evidence="2" key="1">
    <citation type="thesis" date="2020" institute="ProQuest LLC" country="789 East Eisenhower Parkway, Ann Arbor, MI, USA">
        <title>Comparative Genomics and Chromosome Evolution.</title>
        <authorList>
            <person name="Mudd A.B."/>
        </authorList>
    </citation>
    <scope>NUCLEOTIDE SEQUENCE</scope>
    <source>
        <strain evidence="2">Female2</strain>
        <tissue evidence="2">Blood</tissue>
    </source>
</reference>
<protein>
    <recommendedName>
        <fullName evidence="4">Tetratricopeptide repeat protein 16</fullName>
    </recommendedName>
</protein>
<dbReference type="OrthoDB" id="1926212at2759"/>
<proteinExistence type="predicted"/>
<organism evidence="2 3">
    <name type="scientific">Hymenochirus boettgeri</name>
    <name type="common">Congo dwarf clawed frog</name>
    <dbReference type="NCBI Taxonomy" id="247094"/>
    <lineage>
        <taxon>Eukaryota</taxon>
        <taxon>Metazoa</taxon>
        <taxon>Chordata</taxon>
        <taxon>Craniata</taxon>
        <taxon>Vertebrata</taxon>
        <taxon>Euteleostomi</taxon>
        <taxon>Amphibia</taxon>
        <taxon>Batrachia</taxon>
        <taxon>Anura</taxon>
        <taxon>Pipoidea</taxon>
        <taxon>Pipidae</taxon>
        <taxon>Pipinae</taxon>
        <taxon>Hymenochirus</taxon>
    </lineage>
</organism>
<feature type="repeat" description="TPR" evidence="1">
    <location>
        <begin position="131"/>
        <end position="164"/>
    </location>
</feature>
<accession>A0A8T2JWU0</accession>
<sequence length="568" mass="64348">MSEKLFSTAVSEEKIQQAQKRCHQWIFGSSKIFLNAEDKHLKTKAYSHSYIVQGKVNEHYKNGLKSLSMEEWEEAVNSFTKAINLSPERVDLYAKRAEAFIQLCDFRSAALNLQKACSIGSPMEEYLELLSVVLYLQGQCLYDRECYLEALEYFTRSSELQPLNKHIYMQSITCLAALGRHAECIQLVSKWLEDEQGNPDLYIVRARLYDHLNQATRCHQDVQGALALNPKHPVAITMQGKLLARAEDAKRKAVNHAVQGEFQDALKRICSAIDYNPSSAEYYVFRGTMYRKLNEFSAAVDDLVTAMNLCHLQDPMEIQLQAEATEQLHLAYNDFAVHCYVKGFYQEALLLLNKALKGETSKKELYVNRGDCFFKLGELSCALADYQQALEFEHTDWGTLTRIAKLLNEMGVKAQTSRDLGVLVDNKLKGSKQCQAATARASMPLLPQLYVQRAKVRQCLQKTEDAQIDAVISIFLHPSSDEAIPTMIKFFPGKTLEDILNSKLANAAHCALEKSLRDLPRDWREKVQSFGKIVVEATGTKDSRAKGDIGTCVSDQQLVKELIKTRRE</sequence>
<dbReference type="SMART" id="SM00028">
    <property type="entry name" value="TPR"/>
    <property type="match status" value="7"/>
</dbReference>
<evidence type="ECO:0000256" key="1">
    <source>
        <dbReference type="PROSITE-ProRule" id="PRU00339"/>
    </source>
</evidence>
<name>A0A8T2JWU0_9PIPI</name>
<dbReference type="InterPro" id="IPR019734">
    <property type="entry name" value="TPR_rpt"/>
</dbReference>
<dbReference type="SUPFAM" id="SSF48452">
    <property type="entry name" value="TPR-like"/>
    <property type="match status" value="2"/>
</dbReference>
<dbReference type="PANTHER" id="PTHR45153:SF1">
    <property type="entry name" value="TETRATRICOPEPTIDE REPEAT PROTEIN 16"/>
    <property type="match status" value="1"/>
</dbReference>
<feature type="repeat" description="TPR" evidence="1">
    <location>
        <begin position="56"/>
        <end position="89"/>
    </location>
</feature>
<feature type="non-terminal residue" evidence="2">
    <location>
        <position position="568"/>
    </location>
</feature>
<keyword evidence="3" id="KW-1185">Reference proteome</keyword>
<feature type="repeat" description="TPR" evidence="1">
    <location>
        <begin position="363"/>
        <end position="396"/>
    </location>
</feature>
<gene>
    <name evidence="2" type="ORF">GDO86_015171</name>
</gene>
<evidence type="ECO:0000313" key="3">
    <source>
        <dbReference type="Proteomes" id="UP000812440"/>
    </source>
</evidence>
<evidence type="ECO:0008006" key="4">
    <source>
        <dbReference type="Google" id="ProtNLM"/>
    </source>
</evidence>
<evidence type="ECO:0000313" key="2">
    <source>
        <dbReference type="EMBL" id="KAG8447964.1"/>
    </source>
</evidence>
<dbReference type="EMBL" id="JAACNH010000003">
    <property type="protein sequence ID" value="KAG8447964.1"/>
    <property type="molecule type" value="Genomic_DNA"/>
</dbReference>
<keyword evidence="1" id="KW-0802">TPR repeat</keyword>
<comment type="caution">
    <text evidence="2">The sequence shown here is derived from an EMBL/GenBank/DDBJ whole genome shotgun (WGS) entry which is preliminary data.</text>
</comment>
<dbReference type="AlphaFoldDB" id="A0A8T2JWU0"/>
<dbReference type="PANTHER" id="PTHR45153">
    <property type="entry name" value="TETRATRICOPEPTIDE REPEAT PROTEIN 16"/>
    <property type="match status" value="1"/>
</dbReference>
<dbReference type="Pfam" id="PF13432">
    <property type="entry name" value="TPR_16"/>
    <property type="match status" value="1"/>
</dbReference>
<dbReference type="PROSITE" id="PS50005">
    <property type="entry name" value="TPR"/>
    <property type="match status" value="3"/>
</dbReference>
<dbReference type="Gene3D" id="1.25.40.10">
    <property type="entry name" value="Tetratricopeptide repeat domain"/>
    <property type="match status" value="4"/>
</dbReference>
<dbReference type="Proteomes" id="UP000812440">
    <property type="component" value="Chromosome 8_10"/>
</dbReference>